<comment type="caution">
    <text evidence="2">The sequence shown here is derived from an EMBL/GenBank/DDBJ whole genome shotgun (WGS) entry which is preliminary data.</text>
</comment>
<dbReference type="EMBL" id="VFQX01000053">
    <property type="protein sequence ID" value="KAF0974177.1"/>
    <property type="molecule type" value="Genomic_DNA"/>
</dbReference>
<feature type="region of interest" description="Disordered" evidence="1">
    <location>
        <begin position="760"/>
        <end position="787"/>
    </location>
</feature>
<dbReference type="VEuPathDB" id="AmoebaDB:NfTy_075260"/>
<accession>A0A6A5BAB8</accession>
<organism evidence="2 3">
    <name type="scientific">Naegleria fowleri</name>
    <name type="common">Brain eating amoeba</name>
    <dbReference type="NCBI Taxonomy" id="5763"/>
    <lineage>
        <taxon>Eukaryota</taxon>
        <taxon>Discoba</taxon>
        <taxon>Heterolobosea</taxon>
        <taxon>Tetramitia</taxon>
        <taxon>Eutetramitia</taxon>
        <taxon>Vahlkampfiidae</taxon>
        <taxon>Naegleria</taxon>
    </lineage>
</organism>
<feature type="compositionally biased region" description="Polar residues" evidence="1">
    <location>
        <begin position="70"/>
        <end position="86"/>
    </location>
</feature>
<dbReference type="RefSeq" id="XP_044558890.1">
    <property type="nucleotide sequence ID" value="XM_044710459.1"/>
</dbReference>
<feature type="region of interest" description="Disordered" evidence="1">
    <location>
        <begin position="238"/>
        <end position="263"/>
    </location>
</feature>
<proteinExistence type="predicted"/>
<dbReference type="OrthoDB" id="10259283at2759"/>
<dbReference type="GeneID" id="68114005"/>
<feature type="compositionally biased region" description="Low complexity" evidence="1">
    <location>
        <begin position="238"/>
        <end position="255"/>
    </location>
</feature>
<evidence type="ECO:0000313" key="2">
    <source>
        <dbReference type="EMBL" id="KAF0974177.1"/>
    </source>
</evidence>
<feature type="compositionally biased region" description="Low complexity" evidence="1">
    <location>
        <begin position="87"/>
        <end position="102"/>
    </location>
</feature>
<dbReference type="VEuPathDB" id="AmoebaDB:NF0045380"/>
<feature type="region of interest" description="Disordered" evidence="1">
    <location>
        <begin position="1"/>
        <end position="112"/>
    </location>
</feature>
<gene>
    <name evidence="2" type="ORF">FDP41_006787</name>
</gene>
<feature type="compositionally biased region" description="Low complexity" evidence="1">
    <location>
        <begin position="44"/>
        <end position="69"/>
    </location>
</feature>
<keyword evidence="3" id="KW-1185">Reference proteome</keyword>
<dbReference type="OMA" id="LHAYMRQ"/>
<evidence type="ECO:0000256" key="1">
    <source>
        <dbReference type="SAM" id="MobiDB-lite"/>
    </source>
</evidence>
<dbReference type="AlphaFoldDB" id="A0A6A5BAB8"/>
<feature type="compositionally biased region" description="Basic and acidic residues" evidence="1">
    <location>
        <begin position="776"/>
        <end position="787"/>
    </location>
</feature>
<protein>
    <submittedName>
        <fullName evidence="2">Uncharacterized protein</fullName>
    </submittedName>
</protein>
<dbReference type="VEuPathDB" id="AmoebaDB:FDP41_006787"/>
<name>A0A6A5BAB8_NAEFO</name>
<dbReference type="Proteomes" id="UP000444721">
    <property type="component" value="Unassembled WGS sequence"/>
</dbReference>
<reference evidence="2 3" key="1">
    <citation type="journal article" date="2019" name="Sci. Rep.">
        <title>Nanopore sequencing improves the draft genome of the human pathogenic amoeba Naegleria fowleri.</title>
        <authorList>
            <person name="Liechti N."/>
            <person name="Schurch N."/>
            <person name="Bruggmann R."/>
            <person name="Wittwer M."/>
        </authorList>
    </citation>
    <scope>NUCLEOTIDE SEQUENCE [LARGE SCALE GENOMIC DNA]</scope>
    <source>
        <strain evidence="2 3">ATCC 30894</strain>
    </source>
</reference>
<sequence length="787" mass="89716">MSDFESLNSHHHAQHSSVVSNQNPIDHNVVMNNGSDHHQLSNGNRNLDPLNSSSRLSSDDNNISTSSISEKSNPSVTSSSSCADTASNISNNGDKNNTNTENSTDKESSTSTEKPIFDLDNILLKGDYTGKIFWYGIKEMATRENKRILDEISNLTVKSKILKGIEDGNIKSKIMKEGKIDPQLARQVLCYVVQTPGESKQKKKGKRKSKKELLDEKAKILLQVTECVIECNFKQNTPSTSGSMSTTNSNNSTSSLDDSENADDDLLQLTPTEKVVELEKELEAVWKKTNLLNYIHSPNQKDNHSKKHESEEDPFILDTNDKVYKLVTENSEIGFGLIMVMKSIILLSLRNRGLIDEVKKFCSDAKEEGPLVEILLEELIEEKKHRIKVDGADLSAFGENPKEDEFVRKCVEHLERIKDKPERDTEAKKFVNIMSLFMEQMEEIEKHPNFSRTVQIIRSCMSTVLPKNIGGLMAYAVKLVGLSTPSIDNIHFMTSDLNDSGQFTADDIIVNDHEQFLQMDSEYLHLVLQLLSYAAFSQQNQKETVVQANILLSKVYNFIIRPENITDRQSVLAFLRMAAWISPVTPKEETSYYYSFTTTTVLKQMDEIENEDSVLQEQRRILMEYIAQLDLHLHAYMRQIHTSLRGLFQITLKSSAGVNGYKKFVQLILSTKSYFTLEKKDEDWKLLIEYITNKYRRLRSFCRMLKDSALKTEDEAPALVSNTSHMTITNHPQPTQSVSYFPPPPQQHYTMHTDALASFEEYDDDESKKRSNPFTDSEHDRQRLKLI</sequence>
<evidence type="ECO:0000313" key="3">
    <source>
        <dbReference type="Proteomes" id="UP000444721"/>
    </source>
</evidence>